<reference evidence="6 7" key="1">
    <citation type="submission" date="2016-06" db="EMBL/GenBank/DDBJ databases">
        <authorList>
            <person name="Kjaerup R.B."/>
            <person name="Dalgaard T.S."/>
            <person name="Juul-Madsen H.R."/>
        </authorList>
    </citation>
    <scope>NUCLEOTIDE SEQUENCE [LARGE SCALE GENOMIC DNA]</scope>
    <source>
        <strain evidence="6 7">DSM 45626</strain>
    </source>
</reference>
<dbReference type="Pfam" id="PF00501">
    <property type="entry name" value="AMP-binding"/>
    <property type="match status" value="1"/>
</dbReference>
<dbReference type="Gene3D" id="3.30.559.30">
    <property type="entry name" value="Nonribosomal peptide synthetase, condensation domain"/>
    <property type="match status" value="1"/>
</dbReference>
<evidence type="ECO:0000259" key="5">
    <source>
        <dbReference type="PROSITE" id="PS50075"/>
    </source>
</evidence>
<dbReference type="Pfam" id="PF00550">
    <property type="entry name" value="PP-binding"/>
    <property type="match status" value="1"/>
</dbReference>
<dbReference type="Pfam" id="PF13193">
    <property type="entry name" value="AMP-binding_C"/>
    <property type="match status" value="1"/>
</dbReference>
<dbReference type="SMART" id="SM00823">
    <property type="entry name" value="PKS_PP"/>
    <property type="match status" value="1"/>
</dbReference>
<dbReference type="SUPFAM" id="SSF56801">
    <property type="entry name" value="Acetyl-CoA synthetase-like"/>
    <property type="match status" value="1"/>
</dbReference>
<dbReference type="GO" id="GO:0005737">
    <property type="term" value="C:cytoplasm"/>
    <property type="evidence" value="ECO:0007669"/>
    <property type="project" value="TreeGrafter"/>
</dbReference>
<dbReference type="InterPro" id="IPR000873">
    <property type="entry name" value="AMP-dep_synth/lig_dom"/>
</dbReference>
<dbReference type="InterPro" id="IPR036736">
    <property type="entry name" value="ACP-like_sf"/>
</dbReference>
<gene>
    <name evidence="6" type="ORF">GA0070558_12545</name>
</gene>
<dbReference type="InterPro" id="IPR025110">
    <property type="entry name" value="AMP-bd_C"/>
</dbReference>
<dbReference type="Pfam" id="PF00668">
    <property type="entry name" value="Condensation"/>
    <property type="match status" value="2"/>
</dbReference>
<accession>A0A1C4XGY2</accession>
<dbReference type="SUPFAM" id="SSF47336">
    <property type="entry name" value="ACP-like"/>
    <property type="match status" value="1"/>
</dbReference>
<proteinExistence type="predicted"/>
<dbReference type="InterPro" id="IPR045851">
    <property type="entry name" value="AMP-bd_C_sf"/>
</dbReference>
<comment type="cofactor">
    <cofactor evidence="1">
        <name>pantetheine 4'-phosphate</name>
        <dbReference type="ChEBI" id="CHEBI:47942"/>
    </cofactor>
</comment>
<evidence type="ECO:0000313" key="7">
    <source>
        <dbReference type="Proteomes" id="UP000199375"/>
    </source>
</evidence>
<dbReference type="GO" id="GO:0003824">
    <property type="term" value="F:catalytic activity"/>
    <property type="evidence" value="ECO:0007669"/>
    <property type="project" value="InterPro"/>
</dbReference>
<name>A0A1C4XGY2_9ACTN</name>
<dbReference type="InterPro" id="IPR010071">
    <property type="entry name" value="AA_adenyl_dom"/>
</dbReference>
<dbReference type="RefSeq" id="WP_091283752.1">
    <property type="nucleotide sequence ID" value="NZ_FMCW01000025.1"/>
</dbReference>
<dbReference type="GO" id="GO:0044550">
    <property type="term" value="P:secondary metabolite biosynthetic process"/>
    <property type="evidence" value="ECO:0007669"/>
    <property type="project" value="TreeGrafter"/>
</dbReference>
<dbReference type="PANTHER" id="PTHR45527">
    <property type="entry name" value="NONRIBOSOMAL PEPTIDE SYNTHETASE"/>
    <property type="match status" value="1"/>
</dbReference>
<dbReference type="Gene3D" id="3.30.559.10">
    <property type="entry name" value="Chloramphenicol acetyltransferase-like domain"/>
    <property type="match status" value="1"/>
</dbReference>
<dbReference type="Gene3D" id="3.30.300.30">
    <property type="match status" value="1"/>
</dbReference>
<dbReference type="GO" id="GO:0031177">
    <property type="term" value="F:phosphopantetheine binding"/>
    <property type="evidence" value="ECO:0007669"/>
    <property type="project" value="InterPro"/>
</dbReference>
<dbReference type="GO" id="GO:0043041">
    <property type="term" value="P:amino acid activation for nonribosomal peptide biosynthetic process"/>
    <property type="evidence" value="ECO:0007669"/>
    <property type="project" value="TreeGrafter"/>
</dbReference>
<dbReference type="InterPro" id="IPR023213">
    <property type="entry name" value="CAT-like_dom_sf"/>
</dbReference>
<dbReference type="Proteomes" id="UP000199375">
    <property type="component" value="Unassembled WGS sequence"/>
</dbReference>
<dbReference type="GO" id="GO:0008610">
    <property type="term" value="P:lipid biosynthetic process"/>
    <property type="evidence" value="ECO:0007669"/>
    <property type="project" value="UniProtKB-ARBA"/>
</dbReference>
<dbReference type="InterPro" id="IPR009081">
    <property type="entry name" value="PP-bd_ACP"/>
</dbReference>
<dbReference type="EMBL" id="FMCW01000025">
    <property type="protein sequence ID" value="SCF07695.1"/>
    <property type="molecule type" value="Genomic_DNA"/>
</dbReference>
<dbReference type="AlphaFoldDB" id="A0A1C4XGY2"/>
<feature type="region of interest" description="Disordered" evidence="4">
    <location>
        <begin position="587"/>
        <end position="613"/>
    </location>
</feature>
<dbReference type="Gene3D" id="3.40.50.980">
    <property type="match status" value="2"/>
</dbReference>
<keyword evidence="2" id="KW-0596">Phosphopantetheine</keyword>
<keyword evidence="3" id="KW-0597">Phosphoprotein</keyword>
<dbReference type="PROSITE" id="PS50075">
    <property type="entry name" value="CARRIER"/>
    <property type="match status" value="1"/>
</dbReference>
<organism evidence="6 7">
    <name type="scientific">Micromonospora haikouensis</name>
    <dbReference type="NCBI Taxonomy" id="686309"/>
    <lineage>
        <taxon>Bacteria</taxon>
        <taxon>Bacillati</taxon>
        <taxon>Actinomycetota</taxon>
        <taxon>Actinomycetes</taxon>
        <taxon>Micromonosporales</taxon>
        <taxon>Micromonosporaceae</taxon>
        <taxon>Micromonospora</taxon>
    </lineage>
</organism>
<dbReference type="NCBIfam" id="TIGR01733">
    <property type="entry name" value="AA-adenyl-dom"/>
    <property type="match status" value="1"/>
</dbReference>
<sequence length="1089" mass="116151">MSRPRDGRRHPLTPGQRGLWFLHHLDPQDTAYHCCTAIDLVGPLRPAALRHAVRRLGRWHDTLRTVFVDGPEGPWQVVRDEPPPLRLVDLSRVPGPRQDDVARHLIGELGRRPFRLRDEGPARWVLLRFGPTRHLLVLDLHHLVFDRDSLAVICAELDGCYTAGLNGRPTPARPDGGDASRVVGGWPVTASAPLDATSGPDGDGRIFVGGGRVGTRPSRYTTRLDGADLIRLGELCAAEYATPFMGLLAVVGALLSRYTGRAATVVGAPVSLRDGAEHTHVVGLLVNVVPLPLRVDPGQSMRALLRQARNVVLDALERRAVPLSQSAGAARRAGPEPGGPPVPVLLTYQIATPPPRLPGLECTLRPVPAAAAKYPLTVAVTADDRGWELDLEADPRHATEDELAAFARHLAVLVRAFGHDPGSPVATVELLDDAARRAALRDSSGPRTPRDPAAGLHTLVSTVVPGRRDAVAVVTPTGHGDRHHVSYATMWRSAGALARTLRQQGVTAEQTVAVLQPRGIGIPVSYLAILRVGGAVLPLDPADPDGRLRVLLAEAGAAIVVTDRRLTDRVAALGMTPVPVQDALRPAASAPAVTDGAGGDPPTRRHGTGGRTNPEQAAYVLFTSGSGGRPKAVVVPHRGIVNRVSWARESMPLRPAERVLFKTSLVFDVSVAELFWPLACGACLVVAEPGGERDPAYLVDLIRLEQVAYTHFVPSMLAPFLAEVAATGDRLTSLRTVVCSGEALADELARRAGTLLDARLHNLYGPTEASVEVLAWECDRDARIPVALGRPIANIQCRIVDDRMRPVPAAALGELVLGGACVARGYAARPGLTAASFVPAPDSVGARLYRTGDYGHRASDGTVHLVGRRDQQIKLLGRRIEPDEVSAVLRRQPGIMDAVVVSHGNRLVGFAVITAAVDEPAIRTRVLAALRVELPAYLVPAVLEFLPRIPLLRTGKADRAALTVLAERLARRATPSAAPRTELEHTLARAWRATLDAPEIGLHDGFFEAGGDSLALLRLHRRLVQEVAPDLTVRELFRYPSVAALAGYLADRPGVAGAAAAATARAAGRAARRRAATGVRSRAEGGRPA</sequence>
<dbReference type="Gene3D" id="1.10.1200.10">
    <property type="entry name" value="ACP-like"/>
    <property type="match status" value="1"/>
</dbReference>
<protein>
    <submittedName>
        <fullName evidence="6">Amino acid adenylation domain-containing protein</fullName>
    </submittedName>
</protein>
<evidence type="ECO:0000256" key="1">
    <source>
        <dbReference type="ARBA" id="ARBA00001957"/>
    </source>
</evidence>
<dbReference type="SUPFAM" id="SSF52777">
    <property type="entry name" value="CoA-dependent acyltransferases"/>
    <property type="match status" value="2"/>
</dbReference>
<evidence type="ECO:0000256" key="3">
    <source>
        <dbReference type="ARBA" id="ARBA00022553"/>
    </source>
</evidence>
<evidence type="ECO:0000256" key="2">
    <source>
        <dbReference type="ARBA" id="ARBA00022450"/>
    </source>
</evidence>
<evidence type="ECO:0000313" key="6">
    <source>
        <dbReference type="EMBL" id="SCF07695.1"/>
    </source>
</evidence>
<dbReference type="PANTHER" id="PTHR45527:SF1">
    <property type="entry name" value="FATTY ACID SYNTHASE"/>
    <property type="match status" value="1"/>
</dbReference>
<dbReference type="Gene3D" id="2.30.38.10">
    <property type="entry name" value="Luciferase, Domain 3"/>
    <property type="match status" value="1"/>
</dbReference>
<feature type="domain" description="Carrier" evidence="5">
    <location>
        <begin position="978"/>
        <end position="1053"/>
    </location>
</feature>
<evidence type="ECO:0000256" key="4">
    <source>
        <dbReference type="SAM" id="MobiDB-lite"/>
    </source>
</evidence>
<dbReference type="InterPro" id="IPR020806">
    <property type="entry name" value="PKS_PP-bd"/>
</dbReference>
<dbReference type="InterPro" id="IPR001242">
    <property type="entry name" value="Condensation_dom"/>
</dbReference>